<organism evidence="1 2">
    <name type="scientific">Trema orientale</name>
    <name type="common">Charcoal tree</name>
    <name type="synonym">Celtis orientalis</name>
    <dbReference type="NCBI Taxonomy" id="63057"/>
    <lineage>
        <taxon>Eukaryota</taxon>
        <taxon>Viridiplantae</taxon>
        <taxon>Streptophyta</taxon>
        <taxon>Embryophyta</taxon>
        <taxon>Tracheophyta</taxon>
        <taxon>Spermatophyta</taxon>
        <taxon>Magnoliopsida</taxon>
        <taxon>eudicotyledons</taxon>
        <taxon>Gunneridae</taxon>
        <taxon>Pentapetalae</taxon>
        <taxon>rosids</taxon>
        <taxon>fabids</taxon>
        <taxon>Rosales</taxon>
        <taxon>Cannabaceae</taxon>
        <taxon>Trema</taxon>
    </lineage>
</organism>
<keyword evidence="2" id="KW-1185">Reference proteome</keyword>
<name>A0A2P5FH98_TREOI</name>
<dbReference type="Proteomes" id="UP000237000">
    <property type="component" value="Unassembled WGS sequence"/>
</dbReference>
<accession>A0A2P5FH98</accession>
<dbReference type="InParanoid" id="A0A2P5FH98"/>
<evidence type="ECO:0000313" key="1">
    <source>
        <dbReference type="EMBL" id="PON97146.1"/>
    </source>
</evidence>
<comment type="caution">
    <text evidence="1">The sequence shown here is derived from an EMBL/GenBank/DDBJ whole genome shotgun (WGS) entry which is preliminary data.</text>
</comment>
<protein>
    <submittedName>
        <fullName evidence="1">Uncharacterized protein</fullName>
    </submittedName>
</protein>
<dbReference type="AlphaFoldDB" id="A0A2P5FH98"/>
<sequence>MKDLKAKLALLHVAMVTRDGPIMFSAPSSKFFSPLILLVAMPLATLLSSFADPHPPLILRCFDSPSRTFVSDPLMASASMPDLRLLCSVRNLAATSGYSTVVLSKALPSASMVLHL</sequence>
<proteinExistence type="predicted"/>
<dbReference type="EMBL" id="JXTC01000034">
    <property type="protein sequence ID" value="PON97146.1"/>
    <property type="molecule type" value="Genomic_DNA"/>
</dbReference>
<reference evidence="2" key="1">
    <citation type="submission" date="2016-06" db="EMBL/GenBank/DDBJ databases">
        <title>Parallel loss of symbiosis genes in relatives of nitrogen-fixing non-legume Parasponia.</title>
        <authorList>
            <person name="Van Velzen R."/>
            <person name="Holmer R."/>
            <person name="Bu F."/>
            <person name="Rutten L."/>
            <person name="Van Zeijl A."/>
            <person name="Liu W."/>
            <person name="Santuari L."/>
            <person name="Cao Q."/>
            <person name="Sharma T."/>
            <person name="Shen D."/>
            <person name="Roswanjaya Y."/>
            <person name="Wardhani T."/>
            <person name="Kalhor M.S."/>
            <person name="Jansen J."/>
            <person name="Van den Hoogen J."/>
            <person name="Gungor B."/>
            <person name="Hartog M."/>
            <person name="Hontelez J."/>
            <person name="Verver J."/>
            <person name="Yang W.-C."/>
            <person name="Schijlen E."/>
            <person name="Repin R."/>
            <person name="Schilthuizen M."/>
            <person name="Schranz E."/>
            <person name="Heidstra R."/>
            <person name="Miyata K."/>
            <person name="Fedorova E."/>
            <person name="Kohlen W."/>
            <person name="Bisseling T."/>
            <person name="Smit S."/>
            <person name="Geurts R."/>
        </authorList>
    </citation>
    <scope>NUCLEOTIDE SEQUENCE [LARGE SCALE GENOMIC DNA]</scope>
    <source>
        <strain evidence="2">cv. RG33-2</strain>
    </source>
</reference>
<evidence type="ECO:0000313" key="2">
    <source>
        <dbReference type="Proteomes" id="UP000237000"/>
    </source>
</evidence>
<gene>
    <name evidence="1" type="ORF">TorRG33x02_071960</name>
</gene>